<dbReference type="Gene3D" id="3.30.70.270">
    <property type="match status" value="2"/>
</dbReference>
<dbReference type="AlphaFoldDB" id="A0A151QZW2"/>
<gene>
    <name evidence="8" type="ORF">KK1_043040</name>
</gene>
<dbReference type="GO" id="GO:0015074">
    <property type="term" value="P:DNA integration"/>
    <property type="evidence" value="ECO:0007669"/>
    <property type="project" value="InterPro"/>
</dbReference>
<keyword evidence="4" id="KW-0255">Endonuclease</keyword>
<dbReference type="GO" id="GO:0003964">
    <property type="term" value="F:RNA-directed DNA polymerase activity"/>
    <property type="evidence" value="ECO:0007669"/>
    <property type="project" value="UniProtKB-KW"/>
</dbReference>
<dbReference type="Pfam" id="PF00078">
    <property type="entry name" value="RVT_1"/>
    <property type="match status" value="1"/>
</dbReference>
<proteinExistence type="predicted"/>
<dbReference type="GO" id="GO:0016787">
    <property type="term" value="F:hydrolase activity"/>
    <property type="evidence" value="ECO:0007669"/>
    <property type="project" value="UniProtKB-KW"/>
</dbReference>
<protein>
    <submittedName>
        <fullName evidence="8">Transposon Ty3-G Gag-Pol polyprotein</fullName>
    </submittedName>
</protein>
<dbReference type="InterPro" id="IPR043128">
    <property type="entry name" value="Rev_trsase/Diguanyl_cyclase"/>
</dbReference>
<evidence type="ECO:0000256" key="4">
    <source>
        <dbReference type="ARBA" id="ARBA00022759"/>
    </source>
</evidence>
<evidence type="ECO:0000256" key="2">
    <source>
        <dbReference type="ARBA" id="ARBA00022695"/>
    </source>
</evidence>
<dbReference type="PANTHER" id="PTHR37984">
    <property type="entry name" value="PROTEIN CBG26694"/>
    <property type="match status" value="1"/>
</dbReference>
<dbReference type="Pfam" id="PF17921">
    <property type="entry name" value="Integrase_H2C2"/>
    <property type="match status" value="1"/>
</dbReference>
<dbReference type="InterPro" id="IPR012337">
    <property type="entry name" value="RNaseH-like_sf"/>
</dbReference>
<dbReference type="Proteomes" id="UP000075243">
    <property type="component" value="Unassembled WGS sequence"/>
</dbReference>
<dbReference type="GO" id="GO:0003676">
    <property type="term" value="F:nucleic acid binding"/>
    <property type="evidence" value="ECO:0007669"/>
    <property type="project" value="InterPro"/>
</dbReference>
<dbReference type="FunFam" id="3.30.70.270:FF:000020">
    <property type="entry name" value="Transposon Tf2-6 polyprotein-like Protein"/>
    <property type="match status" value="1"/>
</dbReference>
<evidence type="ECO:0000256" key="6">
    <source>
        <dbReference type="ARBA" id="ARBA00022918"/>
    </source>
</evidence>
<dbReference type="SUPFAM" id="SSF53098">
    <property type="entry name" value="Ribonuclease H-like"/>
    <property type="match status" value="1"/>
</dbReference>
<keyword evidence="1" id="KW-0808">Transferase</keyword>
<dbReference type="OMA" id="GHINGNQ"/>
<keyword evidence="2" id="KW-0548">Nucleotidyltransferase</keyword>
<dbReference type="FunFam" id="3.10.20.370:FF:000001">
    <property type="entry name" value="Retrovirus-related Pol polyprotein from transposon 17.6-like protein"/>
    <property type="match status" value="1"/>
</dbReference>
<dbReference type="GO" id="GO:0004519">
    <property type="term" value="F:endonuclease activity"/>
    <property type="evidence" value="ECO:0007669"/>
    <property type="project" value="UniProtKB-KW"/>
</dbReference>
<name>A0A151QZW2_CAJCA</name>
<dbReference type="CDD" id="cd09274">
    <property type="entry name" value="RNase_HI_RT_Ty3"/>
    <property type="match status" value="1"/>
</dbReference>
<dbReference type="SUPFAM" id="SSF56672">
    <property type="entry name" value="DNA/RNA polymerases"/>
    <property type="match status" value="1"/>
</dbReference>
<dbReference type="Gene3D" id="1.10.340.70">
    <property type="match status" value="1"/>
</dbReference>
<dbReference type="Gene3D" id="3.30.420.10">
    <property type="entry name" value="Ribonuclease H-like superfamily/Ribonuclease H"/>
    <property type="match status" value="1"/>
</dbReference>
<dbReference type="InterPro" id="IPR050951">
    <property type="entry name" value="Retrovirus_Pol_polyprotein"/>
</dbReference>
<organism evidence="8 9">
    <name type="scientific">Cajanus cajan</name>
    <name type="common">Pigeon pea</name>
    <name type="synonym">Cajanus indicus</name>
    <dbReference type="NCBI Taxonomy" id="3821"/>
    <lineage>
        <taxon>Eukaryota</taxon>
        <taxon>Viridiplantae</taxon>
        <taxon>Streptophyta</taxon>
        <taxon>Embryophyta</taxon>
        <taxon>Tracheophyta</taxon>
        <taxon>Spermatophyta</taxon>
        <taxon>Magnoliopsida</taxon>
        <taxon>eudicotyledons</taxon>
        <taxon>Gunneridae</taxon>
        <taxon>Pentapetalae</taxon>
        <taxon>rosids</taxon>
        <taxon>fabids</taxon>
        <taxon>Fabales</taxon>
        <taxon>Fabaceae</taxon>
        <taxon>Papilionoideae</taxon>
        <taxon>50 kb inversion clade</taxon>
        <taxon>NPAAA clade</taxon>
        <taxon>indigoferoid/millettioid clade</taxon>
        <taxon>Phaseoleae</taxon>
        <taxon>Cajanus</taxon>
    </lineage>
</organism>
<dbReference type="InterPro" id="IPR046626">
    <property type="entry name" value="DUF6738"/>
</dbReference>
<evidence type="ECO:0000256" key="1">
    <source>
        <dbReference type="ARBA" id="ARBA00022679"/>
    </source>
</evidence>
<keyword evidence="6" id="KW-0695">RNA-directed DNA polymerase</keyword>
<keyword evidence="5" id="KW-0378">Hydrolase</keyword>
<dbReference type="Pfam" id="PF17917">
    <property type="entry name" value="RT_RNaseH"/>
    <property type="match status" value="1"/>
</dbReference>
<dbReference type="Pfam" id="PF20523">
    <property type="entry name" value="DUF6738"/>
    <property type="match status" value="1"/>
</dbReference>
<dbReference type="CDD" id="cd01647">
    <property type="entry name" value="RT_LTR"/>
    <property type="match status" value="1"/>
</dbReference>
<dbReference type="EMBL" id="KQ484301">
    <property type="protein sequence ID" value="KYP35881.1"/>
    <property type="molecule type" value="Genomic_DNA"/>
</dbReference>
<dbReference type="InterPro" id="IPR041373">
    <property type="entry name" value="RT_RNaseH"/>
</dbReference>
<dbReference type="Gene3D" id="3.10.10.10">
    <property type="entry name" value="HIV Type 1 Reverse Transcriptase, subunit A, domain 1"/>
    <property type="match status" value="1"/>
</dbReference>
<dbReference type="PANTHER" id="PTHR37984:SF5">
    <property type="entry name" value="PROTEIN NYNRIN-LIKE"/>
    <property type="match status" value="1"/>
</dbReference>
<evidence type="ECO:0000313" key="9">
    <source>
        <dbReference type="Proteomes" id="UP000075243"/>
    </source>
</evidence>
<sequence>CMTRSNPGYLHPFDPEIDRTFHRLIREHIIQSLESFSHSYSDSHSVSDSVSVASENMGEHNGPHQTKDLGHLRYFLGIEVAQSKEGIVISQRKYAIDILKETGMLDCKPIDSPMDPNQKLMADQGELFTDPERYRRLVGKLIYLTITRPDLSFAVGIVSQFMQAPHIDHWNAVLRILRYIKKAPGQGLLYEDKGDSQISGLFVLSSTKDALINIVNMIWAKTVSSLISYSNTRSTKKFDLQVEVQAAEPLLPSLVPSDVQPAPTPELKPLPENLKYAYLEDDEKLPVIISTSLDVVQEEKLLQVLKKHKKAIGWTLADIPGISPSTCMHRTLLEDGAKLVRQPQRRLNPVILEVVKKEVTKLLQAGIIYPISDSQWVSPVQVVPKKTGLTVVKNEKDELIPTRVQNSWRVCIDYRRLNQATRKDHFPLPFIDQMLERLAGKSHYYFLDGFSGYFQIHIAPEDQEKTIFTCPFGTFAYRRMPFGLCNAPGTFQRCMLSIFSDFLENCIELFMDDFTVYGSSFDACLDSLDRFLNRCIETNLVLNFEKCHFMVEQGIVLGHIISSKGIEVDPAKVSVISQLPYPSCVREVRSFLGHAGFYRRFVKEFSKKALPLSNLLQKDVDFVFDDRCKQAFDCLKEALTTTPIIQAPDWTVPFELMCDASNYALGAVLAQRVDKLPRVIYYASRTLDAAQANYTTTEKELLAIVFALDKFRSYLLGSRVIVYTDHAALKYLLKKADSKPRLIRWMLWLQEFDLDIRDRSGAQNMVADHLSRIERAENSAEILPIQDNFPDENLLTISSISSSTTPWFANIVNFLVASVFPPLASRAQIDKIKSDAKHYIWDDPYLWKLCSDQVIRRCIPDHEIDSVLQFCHSSAPGGHLGIQRTARKVLDCGFYWPTIFRDAWKICSTCEQCQRAGGALSLRQQMPQQPMLFCEVFDVWGIDFMGPFPVSFGFSYILLAVDYVSKWVEAKATRTNDARVVVDFVRSNIFCRFGVPRAIVSDQGTHFCNRSMQALLKKYGVVHRISTPYHPQTNGQAEISNREIKRILEKIVQPNRKDWSNRLEDALWAHRTAYKAPIGMSPYRVVFGKACHLPVEIEHRAYWAVKTCNFSIDQAGEERKLQLSELDEIRLEAYENSKFYKEKTKKFHDSLIARKDFVVGQKVLLYNSRLGLMGGKLRSKWIGPFVVTNVFPYGTIKVKSESTDKSFKVNGHRLKPFLSNPSLLNAVEEEMSLLDPATLPS</sequence>
<evidence type="ECO:0000259" key="7">
    <source>
        <dbReference type="PROSITE" id="PS50994"/>
    </source>
</evidence>
<evidence type="ECO:0000256" key="3">
    <source>
        <dbReference type="ARBA" id="ARBA00022722"/>
    </source>
</evidence>
<evidence type="ECO:0000313" key="8">
    <source>
        <dbReference type="EMBL" id="KYP35881.1"/>
    </source>
</evidence>
<dbReference type="PROSITE" id="PS50994">
    <property type="entry name" value="INTEGRASE"/>
    <property type="match status" value="1"/>
</dbReference>
<dbReference type="InterPro" id="IPR043502">
    <property type="entry name" value="DNA/RNA_pol_sf"/>
</dbReference>
<keyword evidence="9" id="KW-1185">Reference proteome</keyword>
<dbReference type="Pfam" id="PF00665">
    <property type="entry name" value="rve"/>
    <property type="match status" value="1"/>
</dbReference>
<feature type="non-terminal residue" evidence="8">
    <location>
        <position position="1"/>
    </location>
</feature>
<dbReference type="InterPro" id="IPR041588">
    <property type="entry name" value="Integrase_H2C2"/>
</dbReference>
<dbReference type="InterPro" id="IPR001584">
    <property type="entry name" value="Integrase_cat-core"/>
</dbReference>
<dbReference type="InterPro" id="IPR036397">
    <property type="entry name" value="RNaseH_sf"/>
</dbReference>
<dbReference type="Gramene" id="C.cajan_41422.t">
    <property type="protein sequence ID" value="C.cajan_41422.t"/>
    <property type="gene ID" value="C.cajan_41422"/>
</dbReference>
<accession>A0A151QZW2</accession>
<reference evidence="8" key="1">
    <citation type="journal article" date="2012" name="Nat. Biotechnol.">
        <title>Draft genome sequence of pigeonpea (Cajanus cajan), an orphan legume crop of resource-poor farmers.</title>
        <authorList>
            <person name="Varshney R.K."/>
            <person name="Chen W."/>
            <person name="Li Y."/>
            <person name="Bharti A.K."/>
            <person name="Saxena R.K."/>
            <person name="Schlueter J.A."/>
            <person name="Donoghue M.T."/>
            <person name="Azam S."/>
            <person name="Fan G."/>
            <person name="Whaley A.M."/>
            <person name="Farmer A.D."/>
            <person name="Sheridan J."/>
            <person name="Iwata A."/>
            <person name="Tuteja R."/>
            <person name="Penmetsa R.V."/>
            <person name="Wu W."/>
            <person name="Upadhyaya H.D."/>
            <person name="Yang S.P."/>
            <person name="Shah T."/>
            <person name="Saxena K.B."/>
            <person name="Michael T."/>
            <person name="McCombie W.R."/>
            <person name="Yang B."/>
            <person name="Zhang G."/>
            <person name="Yang H."/>
            <person name="Wang J."/>
            <person name="Spillane C."/>
            <person name="Cook D.R."/>
            <person name="May G.D."/>
            <person name="Xu X."/>
            <person name="Jackson S.A."/>
        </authorList>
    </citation>
    <scope>NUCLEOTIDE SEQUENCE [LARGE SCALE GENOMIC DNA]</scope>
</reference>
<feature type="domain" description="Integrase catalytic" evidence="7">
    <location>
        <begin position="926"/>
        <end position="1090"/>
    </location>
</feature>
<keyword evidence="3" id="KW-0540">Nuclease</keyword>
<dbReference type="InterPro" id="IPR000477">
    <property type="entry name" value="RT_dom"/>
</dbReference>
<evidence type="ECO:0000256" key="5">
    <source>
        <dbReference type="ARBA" id="ARBA00022801"/>
    </source>
</evidence>